<evidence type="ECO:0000313" key="3">
    <source>
        <dbReference type="Proteomes" id="UP000199800"/>
    </source>
</evidence>
<dbReference type="Pfam" id="PF01136">
    <property type="entry name" value="Peptidase_U32"/>
    <property type="match status" value="2"/>
</dbReference>
<dbReference type="STRING" id="29364.SAMN04487772_106146"/>
<dbReference type="GO" id="GO:0006508">
    <property type="term" value="P:proteolysis"/>
    <property type="evidence" value="ECO:0007669"/>
    <property type="project" value="UniProtKB-KW"/>
</dbReference>
<proteinExistence type="predicted"/>
<organism evidence="2 3">
    <name type="scientific">[Clostridium] polysaccharolyticum</name>
    <dbReference type="NCBI Taxonomy" id="29364"/>
    <lineage>
        <taxon>Bacteria</taxon>
        <taxon>Bacillati</taxon>
        <taxon>Bacillota</taxon>
        <taxon>Clostridia</taxon>
        <taxon>Lachnospirales</taxon>
        <taxon>Lachnospiraceae</taxon>
    </lineage>
</organism>
<dbReference type="InterPro" id="IPR001539">
    <property type="entry name" value="Peptidase_U32"/>
</dbReference>
<keyword evidence="2" id="KW-0645">Protease</keyword>
<dbReference type="EMBL" id="FOHN01000006">
    <property type="protein sequence ID" value="SET01164.1"/>
    <property type="molecule type" value="Genomic_DNA"/>
</dbReference>
<keyword evidence="3" id="KW-1185">Reference proteome</keyword>
<dbReference type="Pfam" id="PF12392">
    <property type="entry name" value="DUF3656"/>
    <property type="match status" value="1"/>
</dbReference>
<dbReference type="RefSeq" id="WP_092477329.1">
    <property type="nucleotide sequence ID" value="NZ_FOHN01000006.1"/>
</dbReference>
<dbReference type="PANTHER" id="PTHR30217">
    <property type="entry name" value="PEPTIDASE U32 FAMILY"/>
    <property type="match status" value="1"/>
</dbReference>
<dbReference type="PROSITE" id="PS01276">
    <property type="entry name" value="PEPTIDASE_U32"/>
    <property type="match status" value="1"/>
</dbReference>
<reference evidence="2 3" key="1">
    <citation type="submission" date="2016-10" db="EMBL/GenBank/DDBJ databases">
        <authorList>
            <person name="de Groot N.N."/>
        </authorList>
    </citation>
    <scope>NUCLEOTIDE SEQUENCE [LARGE SCALE GENOMIC DNA]</scope>
    <source>
        <strain evidence="2 3">DSM 1801</strain>
    </source>
</reference>
<keyword evidence="2" id="KW-0378">Hydrolase</keyword>
<dbReference type="InterPro" id="IPR020988">
    <property type="entry name" value="Pept_U32_collagenase"/>
</dbReference>
<evidence type="ECO:0000313" key="2">
    <source>
        <dbReference type="EMBL" id="SET01164.1"/>
    </source>
</evidence>
<dbReference type="Proteomes" id="UP000199800">
    <property type="component" value="Unassembled WGS sequence"/>
</dbReference>
<accession>A0A1I0B4Y6</accession>
<protein>
    <submittedName>
        <fullName evidence="2">Putative protease</fullName>
    </submittedName>
</protein>
<sequence>MTRKIEILAPAGSMEGLVAAIQGGCDAVYIGGQKFGARAYANNLDQKDMIWAIEYAHLHHKKLYLTINTLVKESEFGALYDYLLPFYIHGLDAVIVQDFGVLSYVSRTFPGMEIHASTQMTLTMAQGASQLKEYGVTRLVASRELQFDEVKEIRNNTDLEIEAFVHGALCYSFSGQCLMSSMIGGRSGNRGRCAQPCRMQYHMEEMNGESYKGKQEFLLSPKDMCTIYDIPELVESGIDSFKIEGRMKRPEYAAMTAHLYRKYVDLYQQMGAQAYKTHMKKHPELLENDRKHLMDLYNRGGFSEGYYRQHNGKTLMSMDRPNHSGVLVGTVKAVRKNRAAITLSDTIFAQDVLEIRSDKGENVYDFTVKDKVEKGIPYEANFKPGSKVKIGQKVYRTKNQSLLTDIQEKIIKRDNREPVQAYFFGKANEPVMLTLTYGDITVTAIGETAQVAKNQPIGKEKIRKQLDKTKDTPFYLESVQIDSAEDWFMPLGKLNEFRRNAFEQLEQEFQNSFLRESVPRTKVHLESALKKKREPDMTVGVMNREQLEIAVKEDSVSRVLLHFSMIEQEPEILDSDLSDKQKEFYIVLPTVFRHKTYMQYKKKTHPIYQAASHKNIDGFVVKNLEELEYLKEEGCEKEKLLDYNLYMMNKETQYFWENRGITQFTASLELNHQELKELNIEGYSMIVYGYTPLMTSAQCVVKNTRGCTSKSGYFCFADKSGNPFYGKNFCTCCYNVIYNGKPLHLIEHLEDIKNLGVSDVRLDFTMESGKEMERVLSCYTSYLRGKKEKSNCVENYTKGHFKRGIE</sequence>
<dbReference type="AlphaFoldDB" id="A0A1I0B4Y6"/>
<dbReference type="PANTHER" id="PTHR30217:SF10">
    <property type="entry name" value="23S RRNA 5-HYDROXYCYTIDINE C2501 SYNTHASE"/>
    <property type="match status" value="1"/>
</dbReference>
<feature type="domain" description="Peptidase U32 collagenase" evidence="1">
    <location>
        <begin position="394"/>
        <end position="508"/>
    </location>
</feature>
<dbReference type="InterPro" id="IPR051454">
    <property type="entry name" value="RNA/ubiquinone_mod_enzymes"/>
</dbReference>
<gene>
    <name evidence="2" type="ORF">SAMN04487772_106146</name>
</gene>
<dbReference type="OrthoDB" id="9807498at2"/>
<dbReference type="GO" id="GO:0008233">
    <property type="term" value="F:peptidase activity"/>
    <property type="evidence" value="ECO:0007669"/>
    <property type="project" value="UniProtKB-KW"/>
</dbReference>
<evidence type="ECO:0000259" key="1">
    <source>
        <dbReference type="Pfam" id="PF12392"/>
    </source>
</evidence>
<name>A0A1I0B4Y6_9FIRM</name>